<evidence type="ECO:0000256" key="1">
    <source>
        <dbReference type="ARBA" id="ARBA00004196"/>
    </source>
</evidence>
<accession>A0A1L3EQF8</accession>
<evidence type="ECO:0000256" key="2">
    <source>
        <dbReference type="ARBA" id="ARBA00022748"/>
    </source>
</evidence>
<feature type="signal peptide" evidence="5">
    <location>
        <begin position="1"/>
        <end position="19"/>
    </location>
</feature>
<keyword evidence="2" id="KW-0201">Cytochrome c-type biogenesis</keyword>
<keyword evidence="8" id="KW-1185">Reference proteome</keyword>
<keyword evidence="5" id="KW-0732">Signal</keyword>
<dbReference type="Pfam" id="PF08534">
    <property type="entry name" value="Redoxin"/>
    <property type="match status" value="1"/>
</dbReference>
<feature type="chain" id="PRO_5009853161" evidence="5">
    <location>
        <begin position="20"/>
        <end position="340"/>
    </location>
</feature>
<keyword evidence="3" id="KW-1015">Disulfide bond</keyword>
<dbReference type="InterPro" id="IPR013766">
    <property type="entry name" value="Thioredoxin_domain"/>
</dbReference>
<gene>
    <name evidence="7" type="ORF">BJI69_04770</name>
</gene>
<protein>
    <submittedName>
        <fullName evidence="7">Histidinol-phosphatase</fullName>
    </submittedName>
</protein>
<dbReference type="Proteomes" id="UP000182987">
    <property type="component" value="Chromosome"/>
</dbReference>
<evidence type="ECO:0000256" key="3">
    <source>
        <dbReference type="ARBA" id="ARBA00023157"/>
    </source>
</evidence>
<dbReference type="KEGG" id="lrz:BJI69_04770"/>
<evidence type="ECO:0000259" key="6">
    <source>
        <dbReference type="PROSITE" id="PS51352"/>
    </source>
</evidence>
<dbReference type="PROSITE" id="PS51352">
    <property type="entry name" value="THIOREDOXIN_2"/>
    <property type="match status" value="1"/>
</dbReference>
<dbReference type="PANTHER" id="PTHR42852">
    <property type="entry name" value="THIOL:DISULFIDE INTERCHANGE PROTEIN DSBE"/>
    <property type="match status" value="1"/>
</dbReference>
<dbReference type="GO" id="GO:0016491">
    <property type="term" value="F:oxidoreductase activity"/>
    <property type="evidence" value="ECO:0007669"/>
    <property type="project" value="InterPro"/>
</dbReference>
<evidence type="ECO:0000313" key="7">
    <source>
        <dbReference type="EMBL" id="APG03289.1"/>
    </source>
</evidence>
<dbReference type="InterPro" id="IPR013740">
    <property type="entry name" value="Redoxin"/>
</dbReference>
<feature type="domain" description="Thioredoxin" evidence="6">
    <location>
        <begin position="32"/>
        <end position="170"/>
    </location>
</feature>
<name>A0A1L3EQF8_9GAMM</name>
<dbReference type="CDD" id="cd02966">
    <property type="entry name" value="TlpA_like_family"/>
    <property type="match status" value="2"/>
</dbReference>
<dbReference type="InterPro" id="IPR050553">
    <property type="entry name" value="Thioredoxin_ResA/DsbE_sf"/>
</dbReference>
<evidence type="ECO:0000313" key="8">
    <source>
        <dbReference type="Proteomes" id="UP000182987"/>
    </source>
</evidence>
<dbReference type="InterPro" id="IPR036249">
    <property type="entry name" value="Thioredoxin-like_sf"/>
</dbReference>
<dbReference type="Gene3D" id="3.40.30.10">
    <property type="entry name" value="Glutaredoxin"/>
    <property type="match status" value="2"/>
</dbReference>
<evidence type="ECO:0000256" key="5">
    <source>
        <dbReference type="SAM" id="SignalP"/>
    </source>
</evidence>
<dbReference type="STRING" id="1440763.BJI69_04770"/>
<keyword evidence="4" id="KW-0676">Redox-active center</keyword>
<organism evidence="7 8">
    <name type="scientific">Luteibacter rhizovicinus DSM 16549</name>
    <dbReference type="NCBI Taxonomy" id="1440763"/>
    <lineage>
        <taxon>Bacteria</taxon>
        <taxon>Pseudomonadati</taxon>
        <taxon>Pseudomonadota</taxon>
        <taxon>Gammaproteobacteria</taxon>
        <taxon>Lysobacterales</taxon>
        <taxon>Rhodanobacteraceae</taxon>
        <taxon>Luteibacter</taxon>
    </lineage>
</organism>
<sequence length="340" mass="37177">MPKFAMFFLATFVAWAAHAQDGQQRAAVAARTLVGSPAPAVILHTIDGKTIDLSKVIGKKAIYLKFWATWCVPCREQMPHLERVYEQAGDDLEVVAIDVGYDDSVARVRELQKQVGLRMPIVFDDGSLGTAFNVQVTPQHIVIGRDGRIQYVGHAANAQLDAALLAARRAPTAGAVAMTTFTDLPALAVGDAIPALPSPALASELPGKADAAGRPTVLFFLSPWCESYLAQKRDGSRPEVAAQCRSAREQVDALSRSRPDIHWVGVASRLWTSQQDLVDYRKQTHIAMPIVLDETGELFRRFRVVHEPTFVVTDAQGRIVRRIDRIDAQLGTQLVAPKAP</sequence>
<dbReference type="AlphaFoldDB" id="A0A1L3EQF8"/>
<dbReference type="OrthoDB" id="9796554at2"/>
<comment type="subcellular location">
    <subcellularLocation>
        <location evidence="1">Cell envelope</location>
    </subcellularLocation>
</comment>
<dbReference type="PANTHER" id="PTHR42852:SF6">
    <property type="entry name" value="THIOL:DISULFIDE INTERCHANGE PROTEIN DSBE"/>
    <property type="match status" value="1"/>
</dbReference>
<proteinExistence type="predicted"/>
<dbReference type="EMBL" id="CP017480">
    <property type="protein sequence ID" value="APG03289.1"/>
    <property type="molecule type" value="Genomic_DNA"/>
</dbReference>
<evidence type="ECO:0000256" key="4">
    <source>
        <dbReference type="ARBA" id="ARBA00023284"/>
    </source>
</evidence>
<dbReference type="RefSeq" id="WP_046966852.1">
    <property type="nucleotide sequence ID" value="NZ_CP017480.1"/>
</dbReference>
<reference evidence="8" key="1">
    <citation type="submission" date="2016-09" db="EMBL/GenBank/DDBJ databases">
        <authorList>
            <person name="Lysoe E."/>
        </authorList>
    </citation>
    <scope>NUCLEOTIDE SEQUENCE [LARGE SCALE GENOMIC DNA]</scope>
    <source>
        <strain evidence="8">LJ96T</strain>
    </source>
</reference>
<dbReference type="SUPFAM" id="SSF52833">
    <property type="entry name" value="Thioredoxin-like"/>
    <property type="match status" value="2"/>
</dbReference>